<proteinExistence type="predicted"/>
<dbReference type="EMBL" id="LATX01001919">
    <property type="protein sequence ID" value="KTB36248.1"/>
    <property type="molecule type" value="Genomic_DNA"/>
</dbReference>
<dbReference type="SUPFAM" id="SSF52047">
    <property type="entry name" value="RNI-like"/>
    <property type="match status" value="1"/>
</dbReference>
<dbReference type="InterPro" id="IPR032675">
    <property type="entry name" value="LRR_dom_sf"/>
</dbReference>
<evidence type="ECO:0008006" key="3">
    <source>
        <dbReference type="Google" id="ProtNLM"/>
    </source>
</evidence>
<name>A0A0W0FIZ0_MONRR</name>
<dbReference type="Proteomes" id="UP000054988">
    <property type="component" value="Unassembled WGS sequence"/>
</dbReference>
<accession>A0A0W0FIZ0</accession>
<evidence type="ECO:0000313" key="1">
    <source>
        <dbReference type="EMBL" id="KTB36248.1"/>
    </source>
</evidence>
<organism evidence="1 2">
    <name type="scientific">Moniliophthora roreri</name>
    <name type="common">Frosty pod rot fungus</name>
    <name type="synonym">Monilia roreri</name>
    <dbReference type="NCBI Taxonomy" id="221103"/>
    <lineage>
        <taxon>Eukaryota</taxon>
        <taxon>Fungi</taxon>
        <taxon>Dikarya</taxon>
        <taxon>Basidiomycota</taxon>
        <taxon>Agaricomycotina</taxon>
        <taxon>Agaricomycetes</taxon>
        <taxon>Agaricomycetidae</taxon>
        <taxon>Agaricales</taxon>
        <taxon>Marasmiineae</taxon>
        <taxon>Marasmiaceae</taxon>
        <taxon>Moniliophthora</taxon>
    </lineage>
</organism>
<gene>
    <name evidence="1" type="ORF">WG66_11202</name>
</gene>
<evidence type="ECO:0000313" key="2">
    <source>
        <dbReference type="Proteomes" id="UP000054988"/>
    </source>
</evidence>
<sequence length="581" mass="65760">MMLESPFLHRFDTNYAPSPKEVEEIKQILLEPEKALQVLEEEIIRLQAQRDELQSFVDNHRSLLSPIRRAPTDILREIFIRCLPDDHLPVRTLREAPLLLTGICRAWREAAISTPRLWNRIHISFPEPRSLPIGDHFRELMEARQRGLDSWLGRSGSLPLTFSFHARLQRRRRPRPESYDELKALYIDHTRHLFSYSPRWRSVSLNIPSFVRDSLQTYEFGQLNALKEFRSVSPNTFIVSRDPSATSVLMHPLDTILRRASSLHVLHLEESYAHLSIRWENVTDLVLSSCYGSDVAMSEVVRLLSNCTSLRQCTIRNIQFRITDQVTLGNLTATLPYLHTLNLQFFAMDVGGGNQGSVGVAPQPVCAVFDAISAPRLTHLSIHVAISSVRSLLLDTAPFLLFMERSGSLLSSLQLQLPVTSDGLIGLLRPIPQLSKFTLHCPSGQTPGVGLVDLIRALTPGLTNTDILCPLLEEITLTNCIPEDVEPLLALAEARCGPSHDQEVVRLKRMLVSVRTFLEEAEAISMKLQGFRDRGMSILLSSPPDRSRELYDDSPLRGHTGTHLEQALNWKQMLGDDVYLY</sequence>
<dbReference type="Gene3D" id="3.80.10.10">
    <property type="entry name" value="Ribonuclease Inhibitor"/>
    <property type="match status" value="1"/>
</dbReference>
<protein>
    <recommendedName>
        <fullName evidence="3">F-box domain-containing protein</fullName>
    </recommendedName>
</protein>
<dbReference type="AlphaFoldDB" id="A0A0W0FIZ0"/>
<comment type="caution">
    <text evidence="1">The sequence shown here is derived from an EMBL/GenBank/DDBJ whole genome shotgun (WGS) entry which is preliminary data.</text>
</comment>
<dbReference type="eggNOG" id="ENOG502R6AV">
    <property type="taxonomic scope" value="Eukaryota"/>
</dbReference>
<reference evidence="1 2" key="1">
    <citation type="submission" date="2015-12" db="EMBL/GenBank/DDBJ databases">
        <title>Draft genome sequence of Moniliophthora roreri, the causal agent of frosty pod rot of cacao.</title>
        <authorList>
            <person name="Aime M.C."/>
            <person name="Diaz-Valderrama J.R."/>
            <person name="Kijpornyongpan T."/>
            <person name="Phillips-Mora W."/>
        </authorList>
    </citation>
    <scope>NUCLEOTIDE SEQUENCE [LARGE SCALE GENOMIC DNA]</scope>
    <source>
        <strain evidence="1 2">MCA 2952</strain>
    </source>
</reference>